<organism evidence="4 5">
    <name type="scientific">Thlaspi arvense</name>
    <name type="common">Field penny-cress</name>
    <dbReference type="NCBI Taxonomy" id="13288"/>
    <lineage>
        <taxon>Eukaryota</taxon>
        <taxon>Viridiplantae</taxon>
        <taxon>Streptophyta</taxon>
        <taxon>Embryophyta</taxon>
        <taxon>Tracheophyta</taxon>
        <taxon>Spermatophyta</taxon>
        <taxon>Magnoliopsida</taxon>
        <taxon>eudicotyledons</taxon>
        <taxon>Gunneridae</taxon>
        <taxon>Pentapetalae</taxon>
        <taxon>rosids</taxon>
        <taxon>malvids</taxon>
        <taxon>Brassicales</taxon>
        <taxon>Brassicaceae</taxon>
        <taxon>Thlaspideae</taxon>
        <taxon>Thlaspi</taxon>
    </lineage>
</organism>
<dbReference type="PANTHER" id="PTHR32410">
    <property type="entry name" value="CYSTEINE/HISTIDINE-RICH C1 DOMAIN FAMILY PROTEIN"/>
    <property type="match status" value="1"/>
</dbReference>
<dbReference type="PANTHER" id="PTHR32410:SF153">
    <property type="entry name" value="CHP-RICH ZINC FINGER PROTEIN-LIKE-RELATED"/>
    <property type="match status" value="1"/>
</dbReference>
<dbReference type="GO" id="GO:0008270">
    <property type="term" value="F:zinc ion binding"/>
    <property type="evidence" value="ECO:0007669"/>
    <property type="project" value="UniProtKB-KW"/>
</dbReference>
<evidence type="ECO:0000256" key="1">
    <source>
        <dbReference type="ARBA" id="ARBA00022737"/>
    </source>
</evidence>
<evidence type="ECO:0000256" key="2">
    <source>
        <dbReference type="PROSITE-ProRule" id="PRU00024"/>
    </source>
</evidence>
<keyword evidence="5" id="KW-1185">Reference proteome</keyword>
<proteinExistence type="predicted"/>
<evidence type="ECO:0000313" key="4">
    <source>
        <dbReference type="EMBL" id="CAH2069831.1"/>
    </source>
</evidence>
<name>A0AAU9ST53_THLAR</name>
<evidence type="ECO:0000259" key="3">
    <source>
        <dbReference type="PROSITE" id="PS50119"/>
    </source>
</evidence>
<evidence type="ECO:0000313" key="5">
    <source>
        <dbReference type="Proteomes" id="UP000836841"/>
    </source>
</evidence>
<dbReference type="InterPro" id="IPR046349">
    <property type="entry name" value="C1-like_sf"/>
</dbReference>
<dbReference type="Proteomes" id="UP000836841">
    <property type="component" value="Chromosome 6"/>
</dbReference>
<keyword evidence="2" id="KW-0862">Zinc</keyword>
<protein>
    <recommendedName>
        <fullName evidence="3">B box-type domain-containing protein</fullName>
    </recommendedName>
</protein>
<keyword evidence="1" id="KW-0677">Repeat</keyword>
<dbReference type="InterPro" id="IPR053192">
    <property type="entry name" value="Vacuole_Formation_Reg"/>
</dbReference>
<dbReference type="EMBL" id="OU466862">
    <property type="protein sequence ID" value="CAH2069831.1"/>
    <property type="molecule type" value="Genomic_DNA"/>
</dbReference>
<keyword evidence="2" id="KW-0863">Zinc-finger</keyword>
<keyword evidence="2" id="KW-0479">Metal-binding</keyword>
<dbReference type="PROSITE" id="PS50119">
    <property type="entry name" value="ZF_BBOX"/>
    <property type="match status" value="1"/>
</dbReference>
<dbReference type="InterPro" id="IPR004146">
    <property type="entry name" value="DC1"/>
</dbReference>
<sequence>MTSMGVFHKVEMDEKPFLSRLIEDGYERDYDDIDVEYGDITHNFLEHRVQDEKVVNKELLRFNSPPHFASTRNIHLRSLHWDKDNRYFCKLPVLPLFWCNNKEPENYEFKCGLCLSATVNVSYYACPQCQKKFHKECVESPLEIKHPSHPFHTLQLRTPIAPPDRWYKLCTSCGKDLANMSYECTTCDLSMHPVCALKPVPFVLDHPKSHPHPLTFYPAQASLVCQFCAQVKKHDPTYICIQCVFAIHKDCLGFPHVIRICRHQHRLSFTSSLPHGEFPCGVCWQQVDNNYGAYTCSKGDAYFVHSKCALHPKVWDGIDLDGVPEEDDMIDDGEPFKRIADGIILHPFHSHNLRLETSIAYDGNKFCRGCAFQVYEGQIYSCMECDYILHESCAYAPRMKRHPLDPHPLKLVTMGSGSTSALIQCRACDRDISGFYYEHYARTGNCLLDLSCASITEPFRYKGHEHPLFIPLEPKEGARCQMCRSEESKDLKLICMECDYIICFRCATFPCKARYKHDDHFLTLCDGKEASDEPDWCEICEGKIEEVKEIGNRKTNKKERRFYKCDECCTTLHAECLLGVDILMVPGNTIKDCIGRFYSYYKDEDASRLWRNKDVRILLNSSLSRPLCGNGFGIAMDSGGDDLPLQPLFLCPAARIKFLKSKLEDYDHDNHYQLHPFDSSPHFPNTRSSGDYQQGESLLDCDDGDGIFQQDLCLHPCFHFSCMHKEHNDEIYLDEQVYCRPLNLSPAPSDFTPQLSKLILQQLFAICKETRIIIQKVLQRRRVWNERA</sequence>
<feature type="domain" description="B box-type" evidence="3">
    <location>
        <begin position="478"/>
        <end position="520"/>
    </location>
</feature>
<dbReference type="SUPFAM" id="SSF57889">
    <property type="entry name" value="Cysteine-rich domain"/>
    <property type="match status" value="3"/>
</dbReference>
<gene>
    <name evidence="4" type="ORF">TAV2_LOCUS21940</name>
</gene>
<accession>A0AAU9ST53</accession>
<dbReference type="AlphaFoldDB" id="A0AAU9ST53"/>
<dbReference type="InterPro" id="IPR000315">
    <property type="entry name" value="Znf_B-box"/>
</dbReference>
<dbReference type="Pfam" id="PF03107">
    <property type="entry name" value="C1_2"/>
    <property type="match status" value="4"/>
</dbReference>
<reference evidence="4 5" key="1">
    <citation type="submission" date="2022-03" db="EMBL/GenBank/DDBJ databases">
        <authorList>
            <person name="Nunn A."/>
            <person name="Chopra R."/>
            <person name="Nunn A."/>
            <person name="Contreras Garrido A."/>
        </authorList>
    </citation>
    <scope>NUCLEOTIDE SEQUENCE [LARGE SCALE GENOMIC DNA]</scope>
</reference>